<gene>
    <name evidence="1" type="ORF">MARIT_2443</name>
</gene>
<accession>A0A2H1ECL1</accession>
<evidence type="ECO:0000313" key="2">
    <source>
        <dbReference type="Proteomes" id="UP000231564"/>
    </source>
</evidence>
<proteinExistence type="predicted"/>
<keyword evidence="2" id="KW-1185">Reference proteome</keyword>
<evidence type="ECO:0000313" key="1">
    <source>
        <dbReference type="EMBL" id="SFZ84002.1"/>
    </source>
</evidence>
<dbReference type="EMBL" id="LT634361">
    <property type="protein sequence ID" value="SFZ84002.1"/>
    <property type="molecule type" value="Genomic_DNA"/>
</dbReference>
<dbReference type="OrthoDB" id="1417244at2"/>
<dbReference type="Proteomes" id="UP000231564">
    <property type="component" value="Chromosome MARIT"/>
</dbReference>
<dbReference type="AlphaFoldDB" id="A0A2H1ECL1"/>
<sequence length="337" mass="38808">MTTLYTEKEILDNIALFSEYFPHWHKVITSGLPVCVNINDSDLKEKLLDAEDPIFIAYNASATMELPVALDTYFTNIKTDLTQIVDKPKSIFLLDIEDNLALNVRKDYGMAVYSTSNLPESIFTFAFSLDLEKAQTIDTNWKGILSFDKPLSNSLIITDNYYFNNEDNNLNRGFSNLVNFLDAYLPNELAIDYDVTIFAEDNDKTNEWWIKEYGKLVALIKPLREFEINLELVLGSTIHRRRLISNYVFGKTDQGYDVFHAKKIEDVRFDNEFEHFEIFSNLDNLGTKYFQASDNTIIKLEKISNSVCEYVSVNGNSSGRMLFGCNKNKTIKNRLLN</sequence>
<organism evidence="1 2">
    <name type="scientific">Tenacibaculum maritimum NCIMB 2154</name>
    <dbReference type="NCBI Taxonomy" id="1349785"/>
    <lineage>
        <taxon>Bacteria</taxon>
        <taxon>Pseudomonadati</taxon>
        <taxon>Bacteroidota</taxon>
        <taxon>Flavobacteriia</taxon>
        <taxon>Flavobacteriales</taxon>
        <taxon>Flavobacteriaceae</taxon>
        <taxon>Tenacibaculum</taxon>
    </lineage>
</organism>
<dbReference type="GeneID" id="47723914"/>
<reference evidence="1 2" key="1">
    <citation type="submission" date="2016-11" db="EMBL/GenBank/DDBJ databases">
        <authorList>
            <person name="Jaros S."/>
            <person name="Januszkiewicz K."/>
            <person name="Wedrychowicz H."/>
        </authorList>
    </citation>
    <scope>NUCLEOTIDE SEQUENCE [LARGE SCALE GENOMIC DNA]</scope>
    <source>
        <strain evidence="1">NCIMB 2154T</strain>
    </source>
</reference>
<dbReference type="KEGG" id="tmar:MARIT_2443"/>
<dbReference type="RefSeq" id="WP_100211598.1">
    <property type="nucleotide sequence ID" value="NZ_CP138495.1"/>
</dbReference>
<protein>
    <submittedName>
        <fullName evidence="1">Uncharacterized protein</fullName>
    </submittedName>
</protein>
<name>A0A2H1ECL1_9FLAO</name>